<proteinExistence type="predicted"/>
<dbReference type="AlphaFoldDB" id="A0AAV2RQ87"/>
<feature type="transmembrane region" description="Helical" evidence="1">
    <location>
        <begin position="166"/>
        <end position="189"/>
    </location>
</feature>
<evidence type="ECO:0008006" key="4">
    <source>
        <dbReference type="Google" id="ProtNLM"/>
    </source>
</evidence>
<evidence type="ECO:0000256" key="1">
    <source>
        <dbReference type="SAM" id="Phobius"/>
    </source>
</evidence>
<reference evidence="2 3" key="1">
    <citation type="submission" date="2024-05" db="EMBL/GenBank/DDBJ databases">
        <authorList>
            <person name="Wallberg A."/>
        </authorList>
    </citation>
    <scope>NUCLEOTIDE SEQUENCE [LARGE SCALE GENOMIC DNA]</scope>
</reference>
<dbReference type="Proteomes" id="UP001497623">
    <property type="component" value="Unassembled WGS sequence"/>
</dbReference>
<sequence length="214" mass="24638">MCLPKYCWVCCWNCSLDSGAKFFSIFRLIIAILQILTTLEDLFSNKLIHALKEIEVIYHDEIDEILKEYDMDRDDVPKEDLDVSHITNLIWMIAVLLMAIGILYALVEVIVSSLAIHGMRRARPMMLLPYIIWTSFLVFLPLALLVCLVAGVIWLAVIGAPLVPEVWVVFIAFFIVFGLMFGWILWDLLIMSSRYKQLKNAVGMDHIMMQEVPK</sequence>
<keyword evidence="1" id="KW-1133">Transmembrane helix</keyword>
<protein>
    <recommendedName>
        <fullName evidence="4">Transmembrane protein</fullName>
    </recommendedName>
</protein>
<dbReference type="EMBL" id="CAXKWB010027314">
    <property type="protein sequence ID" value="CAL4131749.1"/>
    <property type="molecule type" value="Genomic_DNA"/>
</dbReference>
<gene>
    <name evidence="2" type="ORF">MNOR_LOCUS26831</name>
</gene>
<name>A0AAV2RQ87_MEGNR</name>
<comment type="caution">
    <text evidence="2">The sequence shown here is derived from an EMBL/GenBank/DDBJ whole genome shotgun (WGS) entry which is preliminary data.</text>
</comment>
<feature type="transmembrane region" description="Helical" evidence="1">
    <location>
        <begin position="127"/>
        <end position="160"/>
    </location>
</feature>
<accession>A0AAV2RQ87</accession>
<evidence type="ECO:0000313" key="3">
    <source>
        <dbReference type="Proteomes" id="UP001497623"/>
    </source>
</evidence>
<organism evidence="2 3">
    <name type="scientific">Meganyctiphanes norvegica</name>
    <name type="common">Northern krill</name>
    <name type="synonym">Thysanopoda norvegica</name>
    <dbReference type="NCBI Taxonomy" id="48144"/>
    <lineage>
        <taxon>Eukaryota</taxon>
        <taxon>Metazoa</taxon>
        <taxon>Ecdysozoa</taxon>
        <taxon>Arthropoda</taxon>
        <taxon>Crustacea</taxon>
        <taxon>Multicrustacea</taxon>
        <taxon>Malacostraca</taxon>
        <taxon>Eumalacostraca</taxon>
        <taxon>Eucarida</taxon>
        <taxon>Euphausiacea</taxon>
        <taxon>Euphausiidae</taxon>
        <taxon>Meganyctiphanes</taxon>
    </lineage>
</organism>
<feature type="transmembrane region" description="Helical" evidence="1">
    <location>
        <begin position="89"/>
        <end position="115"/>
    </location>
</feature>
<keyword evidence="3" id="KW-1185">Reference proteome</keyword>
<keyword evidence="1" id="KW-0472">Membrane</keyword>
<keyword evidence="1" id="KW-0812">Transmembrane</keyword>
<evidence type="ECO:0000313" key="2">
    <source>
        <dbReference type="EMBL" id="CAL4131749.1"/>
    </source>
</evidence>